<dbReference type="Pfam" id="PF10112">
    <property type="entry name" value="Halogen_Hydrol"/>
    <property type="match status" value="1"/>
</dbReference>
<keyword evidence="2" id="KW-0812">Transmembrane</keyword>
<proteinExistence type="predicted"/>
<feature type="region of interest" description="Disordered" evidence="1">
    <location>
        <begin position="48"/>
        <end position="83"/>
    </location>
</feature>
<dbReference type="RefSeq" id="WP_165388955.1">
    <property type="nucleotide sequence ID" value="NZ_SGXF01000009.1"/>
</dbReference>
<keyword evidence="2" id="KW-1133">Transmembrane helix</keyword>
<evidence type="ECO:0000256" key="2">
    <source>
        <dbReference type="SAM" id="Phobius"/>
    </source>
</evidence>
<comment type="caution">
    <text evidence="3">The sequence shown here is derived from an EMBL/GenBank/DDBJ whole genome shotgun (WGS) entry which is preliminary data.</text>
</comment>
<dbReference type="AlphaFoldDB" id="A0A4Q7NZE6"/>
<feature type="transmembrane region" description="Helical" evidence="2">
    <location>
        <begin position="162"/>
        <end position="183"/>
    </location>
</feature>
<dbReference type="EMBL" id="SGXF01000009">
    <property type="protein sequence ID" value="RZS92430.1"/>
    <property type="molecule type" value="Genomic_DNA"/>
</dbReference>
<feature type="transmembrane region" description="Helical" evidence="2">
    <location>
        <begin position="126"/>
        <end position="150"/>
    </location>
</feature>
<evidence type="ECO:0000313" key="3">
    <source>
        <dbReference type="EMBL" id="RZS92430.1"/>
    </source>
</evidence>
<reference evidence="3 4" key="1">
    <citation type="submission" date="2019-02" db="EMBL/GenBank/DDBJ databases">
        <title>Genomic Encyclopedia of Type Strains, Phase IV (KMG-IV): sequencing the most valuable type-strain genomes for metagenomic binning, comparative biology and taxonomic classification.</title>
        <authorList>
            <person name="Goeker M."/>
        </authorList>
    </citation>
    <scope>NUCLEOTIDE SEQUENCE [LARGE SCALE GENOMIC DNA]</scope>
    <source>
        <strain evidence="3 4">DSM 29486</strain>
    </source>
</reference>
<sequence>MNQNRDQFDHISEEIQKAVRNARESMNFDQLNQTVRRSVNEAMREVRKSADTVRRSVKNEFRSEEGWQPFPDGKAQKTKPDEREQEAFRRQQFRPMNGQCNAAPEMQTLLSPSLVTRRPPGKVSGVLFTVFGSIMFGIFSLFSLIFGSLWGTSVLTQVEGAATLGVFLPLALIGAVMLCRGLSLRKRLNRFRKYVTALDDRKFADIKQIAESIGKSRNYVVKDLKRMMALNMFPDARLSADGQYFLLDQETYQQYEALMLRQKEQQQAVEKQQEDMKDPERRELHEAVAEGKSYIRQIREANDAIPGELISRKLDRLEAITGKIFTYVERKPEQLPELRRFMEYYLPTTMKLVRTYQEFDAQPVQGENITKAKVEIEKTMDTINDAFEKLFDSLFADIAMDVSADISVLQALLAQEGLTKDDFAEVK</sequence>
<dbReference type="Proteomes" id="UP000292927">
    <property type="component" value="Unassembled WGS sequence"/>
</dbReference>
<accession>A0A4Q7NZE6</accession>
<keyword evidence="4" id="KW-1185">Reference proteome</keyword>
<protein>
    <submittedName>
        <fullName evidence="3">5-bromo-4-chloroindolyl phosphate hydrolysis protein</fullName>
    </submittedName>
</protein>
<organism evidence="3 4">
    <name type="scientific">Cuneatibacter caecimuris</name>
    <dbReference type="NCBI Taxonomy" id="1796618"/>
    <lineage>
        <taxon>Bacteria</taxon>
        <taxon>Bacillati</taxon>
        <taxon>Bacillota</taxon>
        <taxon>Clostridia</taxon>
        <taxon>Lachnospirales</taxon>
        <taxon>Lachnospiraceae</taxon>
        <taxon>Cuneatibacter</taxon>
    </lineage>
</organism>
<feature type="compositionally biased region" description="Basic and acidic residues" evidence="1">
    <location>
        <begin position="74"/>
        <end position="83"/>
    </location>
</feature>
<dbReference type="InterPro" id="IPR018770">
    <property type="entry name" value="ChloroindolylP_hydrolase"/>
</dbReference>
<evidence type="ECO:0000256" key="1">
    <source>
        <dbReference type="SAM" id="MobiDB-lite"/>
    </source>
</evidence>
<keyword evidence="2" id="KW-0472">Membrane</keyword>
<feature type="compositionally biased region" description="Basic and acidic residues" evidence="1">
    <location>
        <begin position="48"/>
        <end position="65"/>
    </location>
</feature>
<gene>
    <name evidence="3" type="ORF">EV209_3144</name>
</gene>
<name>A0A4Q7NZE6_9FIRM</name>
<evidence type="ECO:0000313" key="4">
    <source>
        <dbReference type="Proteomes" id="UP000292927"/>
    </source>
</evidence>